<dbReference type="Pfam" id="PF13546">
    <property type="entry name" value="DDE_5"/>
    <property type="match status" value="1"/>
</dbReference>
<evidence type="ECO:0000256" key="1">
    <source>
        <dbReference type="SAM" id="MobiDB-lite"/>
    </source>
</evidence>
<accession>A0ABT5ZP07</accession>
<dbReference type="Proteomes" id="UP001216579">
    <property type="component" value="Unassembled WGS sequence"/>
</dbReference>
<feature type="region of interest" description="Disordered" evidence="1">
    <location>
        <begin position="343"/>
        <end position="399"/>
    </location>
</feature>
<feature type="region of interest" description="Disordered" evidence="1">
    <location>
        <begin position="1"/>
        <end position="28"/>
    </location>
</feature>
<protein>
    <submittedName>
        <fullName evidence="3">Transposase</fullName>
    </submittedName>
</protein>
<dbReference type="EMBL" id="JARJBC010000013">
    <property type="protein sequence ID" value="MDF3291556.1"/>
    <property type="molecule type" value="Genomic_DNA"/>
</dbReference>
<feature type="compositionally biased region" description="Low complexity" evidence="1">
    <location>
        <begin position="1"/>
        <end position="15"/>
    </location>
</feature>
<evidence type="ECO:0000313" key="4">
    <source>
        <dbReference type="Proteomes" id="UP001216579"/>
    </source>
</evidence>
<sequence>MTGAGSPAAGAAARAGSHRAARRKDGTATAHVGRQWLGRWGKTDNCVVTVTTVWTDGRVYYPLHAVPYTPAHRFPRGRNDPAFRTKPQLSAALAAEGKAAGFPCWAVVADCAYSVSDDWYYTLDDADLPYVVALKPHRGTWAPANQPHTPVDAARALAWRDAGHPGDWTPVARRFRYGHTETWWAADATLGSWQPHGLCRLVVATTDRATLPDKATWYLSTNLPHPDTARGHIPALAHRPRRDRPPLWAAAVDRAELQADQGRTRLGRLPGPLQPRHPPPPDPGELRVHLLLGPVVRPTRTAGCHRAGAPVPAPGLRGGPTIPRQPQPPCWARALRTVRSRLTLPSPCNAGGRPGQTRTRLPGSRPCSTQSPPDTAMISTTGSNELPVAPSAGTTSRRQPIPVVRTHHGHQHSRPRSPDVESFAQRLCRDGPSIRLPTPSIFSVGVLKEVMCRVGLHKVFLNGEPPSPCPLSHLR</sequence>
<evidence type="ECO:0000313" key="3">
    <source>
        <dbReference type="EMBL" id="MDF3291556.1"/>
    </source>
</evidence>
<evidence type="ECO:0000259" key="2">
    <source>
        <dbReference type="Pfam" id="PF13546"/>
    </source>
</evidence>
<organism evidence="3 4">
    <name type="scientific">Streptomyces silvisoli</name>
    <dbReference type="NCBI Taxonomy" id="3034235"/>
    <lineage>
        <taxon>Bacteria</taxon>
        <taxon>Bacillati</taxon>
        <taxon>Actinomycetota</taxon>
        <taxon>Actinomycetes</taxon>
        <taxon>Kitasatosporales</taxon>
        <taxon>Streptomycetaceae</taxon>
        <taxon>Streptomyces</taxon>
    </lineage>
</organism>
<feature type="compositionally biased region" description="Polar residues" evidence="1">
    <location>
        <begin position="366"/>
        <end position="384"/>
    </location>
</feature>
<feature type="region of interest" description="Disordered" evidence="1">
    <location>
        <begin position="262"/>
        <end position="282"/>
    </location>
</feature>
<dbReference type="PANTHER" id="PTHR33627:SF1">
    <property type="entry name" value="TRANSPOSASE"/>
    <property type="match status" value="1"/>
</dbReference>
<keyword evidence="4" id="KW-1185">Reference proteome</keyword>
<proteinExistence type="predicted"/>
<dbReference type="PANTHER" id="PTHR33627">
    <property type="entry name" value="TRANSPOSASE"/>
    <property type="match status" value="1"/>
</dbReference>
<feature type="compositionally biased region" description="Pro residues" evidence="1">
    <location>
        <begin position="272"/>
        <end position="282"/>
    </location>
</feature>
<dbReference type="InterPro" id="IPR038721">
    <property type="entry name" value="IS701-like_DDE_dom"/>
</dbReference>
<gene>
    <name evidence="3" type="ORF">P3G67_20455</name>
</gene>
<reference evidence="3 4" key="1">
    <citation type="submission" date="2023-03" db="EMBL/GenBank/DDBJ databases">
        <title>Draft genome sequence of Streptomyces sp. RB6PN23 isolated from peat swamp forest in Thailand.</title>
        <authorList>
            <person name="Klaysubun C."/>
            <person name="Duangmal K."/>
        </authorList>
    </citation>
    <scope>NUCLEOTIDE SEQUENCE [LARGE SCALE GENOMIC DNA]</scope>
    <source>
        <strain evidence="3 4">RB6PN23</strain>
    </source>
</reference>
<dbReference type="RefSeq" id="WP_276094737.1">
    <property type="nucleotide sequence ID" value="NZ_JARJBC010000013.1"/>
</dbReference>
<dbReference type="InterPro" id="IPR039365">
    <property type="entry name" value="IS701-like"/>
</dbReference>
<name>A0ABT5ZP07_9ACTN</name>
<feature type="region of interest" description="Disordered" evidence="1">
    <location>
        <begin position="303"/>
        <end position="328"/>
    </location>
</feature>
<feature type="domain" description="Transposase IS701-like DDE" evidence="2">
    <location>
        <begin position="23"/>
        <end position="172"/>
    </location>
</feature>
<comment type="caution">
    <text evidence="3">The sequence shown here is derived from an EMBL/GenBank/DDBJ whole genome shotgun (WGS) entry which is preliminary data.</text>
</comment>